<organism evidence="2 3">
    <name type="scientific">Rotaria magnacalcarata</name>
    <dbReference type="NCBI Taxonomy" id="392030"/>
    <lineage>
        <taxon>Eukaryota</taxon>
        <taxon>Metazoa</taxon>
        <taxon>Spiralia</taxon>
        <taxon>Gnathifera</taxon>
        <taxon>Rotifera</taxon>
        <taxon>Eurotatoria</taxon>
        <taxon>Bdelloidea</taxon>
        <taxon>Philodinida</taxon>
        <taxon>Philodinidae</taxon>
        <taxon>Rotaria</taxon>
    </lineage>
</organism>
<dbReference type="EMBL" id="CAJOBG010116251">
    <property type="protein sequence ID" value="CAF4760134.1"/>
    <property type="molecule type" value="Genomic_DNA"/>
</dbReference>
<dbReference type="EMBL" id="CAJOBG010116197">
    <property type="protein sequence ID" value="CAF4759971.1"/>
    <property type="molecule type" value="Genomic_DNA"/>
</dbReference>
<protein>
    <submittedName>
        <fullName evidence="2">Uncharacterized protein</fullName>
    </submittedName>
</protein>
<comment type="caution">
    <text evidence="2">The sequence shown here is derived from an EMBL/GenBank/DDBJ whole genome shotgun (WGS) entry which is preliminary data.</text>
</comment>
<evidence type="ECO:0000313" key="3">
    <source>
        <dbReference type="Proteomes" id="UP000663866"/>
    </source>
</evidence>
<sequence length="62" mass="6865">TNASNNRSAASTIDRILFDQMIDLSSIPIDLSTALESDDPERLRMVIQETLSRLTGDTILND</sequence>
<feature type="non-terminal residue" evidence="2">
    <location>
        <position position="1"/>
    </location>
</feature>
<accession>A0A821M3I3</accession>
<keyword evidence="3" id="KW-1185">Reference proteome</keyword>
<name>A0A821M3I3_9BILA</name>
<feature type="non-terminal residue" evidence="2">
    <location>
        <position position="62"/>
    </location>
</feature>
<reference evidence="2" key="1">
    <citation type="submission" date="2021-02" db="EMBL/GenBank/DDBJ databases">
        <authorList>
            <person name="Nowell W R."/>
        </authorList>
    </citation>
    <scope>NUCLEOTIDE SEQUENCE</scope>
</reference>
<proteinExistence type="predicted"/>
<evidence type="ECO:0000313" key="1">
    <source>
        <dbReference type="EMBL" id="CAF4759971.1"/>
    </source>
</evidence>
<evidence type="ECO:0000313" key="2">
    <source>
        <dbReference type="EMBL" id="CAF4760134.1"/>
    </source>
</evidence>
<gene>
    <name evidence="1" type="ORF">OVN521_LOCUS50454</name>
    <name evidence="2" type="ORF">OVN521_LOCUS50460</name>
</gene>
<dbReference type="AlphaFoldDB" id="A0A821M3I3"/>
<dbReference type="Proteomes" id="UP000663866">
    <property type="component" value="Unassembled WGS sequence"/>
</dbReference>